<dbReference type="AlphaFoldDB" id="A0A3Q3GPC6"/>
<evidence type="ECO:0000256" key="2">
    <source>
        <dbReference type="ARBA" id="ARBA00022448"/>
    </source>
</evidence>
<dbReference type="Proteomes" id="UP000261660">
    <property type="component" value="Unplaced"/>
</dbReference>
<dbReference type="InterPro" id="IPR038425">
    <property type="entry name" value="GAT_sf"/>
</dbReference>
<dbReference type="Gene3D" id="1.25.40.90">
    <property type="match status" value="2"/>
</dbReference>
<feature type="compositionally biased region" description="Basic and acidic residues" evidence="5">
    <location>
        <begin position="424"/>
        <end position="433"/>
    </location>
</feature>
<dbReference type="InterPro" id="IPR002014">
    <property type="entry name" value="VHS_dom"/>
</dbReference>
<evidence type="ECO:0000313" key="8">
    <source>
        <dbReference type="Ensembl" id="ENSLBEP00000035912.1"/>
    </source>
</evidence>
<keyword evidence="3 4" id="KW-0653">Protein transport</keyword>
<dbReference type="SMART" id="SM00288">
    <property type="entry name" value="VHS"/>
    <property type="match status" value="1"/>
</dbReference>
<dbReference type="InterPro" id="IPR004152">
    <property type="entry name" value="GAT_dom"/>
</dbReference>
<dbReference type="GO" id="GO:0030276">
    <property type="term" value="F:clathrin binding"/>
    <property type="evidence" value="ECO:0007669"/>
    <property type="project" value="TreeGrafter"/>
</dbReference>
<comment type="similarity">
    <text evidence="1 4">Belongs to the TOM1 family.</text>
</comment>
<dbReference type="Pfam" id="PF00790">
    <property type="entry name" value="VHS"/>
    <property type="match status" value="1"/>
</dbReference>
<dbReference type="PROSITE" id="PS50179">
    <property type="entry name" value="VHS"/>
    <property type="match status" value="2"/>
</dbReference>
<dbReference type="GO" id="GO:0005768">
    <property type="term" value="C:endosome"/>
    <property type="evidence" value="ECO:0007669"/>
    <property type="project" value="TreeGrafter"/>
</dbReference>
<evidence type="ECO:0000256" key="5">
    <source>
        <dbReference type="SAM" id="MobiDB-lite"/>
    </source>
</evidence>
<feature type="domain" description="GAT" evidence="7">
    <location>
        <begin position="164"/>
        <end position="252"/>
    </location>
</feature>
<dbReference type="SUPFAM" id="SSF89009">
    <property type="entry name" value="GAT-like domain"/>
    <property type="match status" value="1"/>
</dbReference>
<name>A0A3Q3GPC6_9LABR</name>
<proteinExistence type="inferred from homology"/>
<evidence type="ECO:0000256" key="3">
    <source>
        <dbReference type="ARBA" id="ARBA00022927"/>
    </source>
</evidence>
<dbReference type="GO" id="GO:0007165">
    <property type="term" value="P:signal transduction"/>
    <property type="evidence" value="ECO:0007669"/>
    <property type="project" value="TreeGrafter"/>
</dbReference>
<dbReference type="SUPFAM" id="SSF48464">
    <property type="entry name" value="ENTH/VHS domain"/>
    <property type="match status" value="1"/>
</dbReference>
<dbReference type="GO" id="GO:0043130">
    <property type="term" value="F:ubiquitin binding"/>
    <property type="evidence" value="ECO:0007669"/>
    <property type="project" value="InterPro"/>
</dbReference>
<dbReference type="FunFam" id="1.20.58.160:FF:000001">
    <property type="entry name" value="TOM1-like protein 2 isoform X1"/>
    <property type="match status" value="1"/>
</dbReference>
<dbReference type="PROSITE" id="PS50909">
    <property type="entry name" value="GAT"/>
    <property type="match status" value="1"/>
</dbReference>
<organism evidence="8 9">
    <name type="scientific">Labrus bergylta</name>
    <name type="common">ballan wrasse</name>
    <dbReference type="NCBI Taxonomy" id="56723"/>
    <lineage>
        <taxon>Eukaryota</taxon>
        <taxon>Metazoa</taxon>
        <taxon>Chordata</taxon>
        <taxon>Craniata</taxon>
        <taxon>Vertebrata</taxon>
        <taxon>Euteleostomi</taxon>
        <taxon>Actinopterygii</taxon>
        <taxon>Neopterygii</taxon>
        <taxon>Teleostei</taxon>
        <taxon>Neoteleostei</taxon>
        <taxon>Acanthomorphata</taxon>
        <taxon>Eupercaria</taxon>
        <taxon>Labriformes</taxon>
        <taxon>Labridae</taxon>
        <taxon>Labrus</taxon>
    </lineage>
</organism>
<evidence type="ECO:0000259" key="6">
    <source>
        <dbReference type="PROSITE" id="PS50179"/>
    </source>
</evidence>
<dbReference type="PANTHER" id="PTHR13856">
    <property type="entry name" value="VHS DOMAIN CONTAINING PROTEIN FAMILY"/>
    <property type="match status" value="1"/>
</dbReference>
<protein>
    <submittedName>
        <fullName evidence="8">Target of myb1 like 2 membrane trafficking protein</fullName>
    </submittedName>
</protein>
<dbReference type="Pfam" id="PF03127">
    <property type="entry name" value="GAT"/>
    <property type="match status" value="1"/>
</dbReference>
<dbReference type="PIRSF" id="PIRSF036948">
    <property type="entry name" value="TOM1"/>
    <property type="match status" value="1"/>
</dbReference>
<keyword evidence="2 4" id="KW-0813">Transport</keyword>
<dbReference type="GO" id="GO:0035091">
    <property type="term" value="F:phosphatidylinositol binding"/>
    <property type="evidence" value="ECO:0007669"/>
    <property type="project" value="InterPro"/>
</dbReference>
<dbReference type="PANTHER" id="PTHR13856:SF31">
    <property type="entry name" value="TOM1-LIKE PROTEIN 2"/>
    <property type="match status" value="1"/>
</dbReference>
<accession>A0A3Q3GPC6</accession>
<dbReference type="CDD" id="cd14238">
    <property type="entry name" value="GAT_TM1L2"/>
    <property type="match status" value="1"/>
</dbReference>
<dbReference type="GO" id="GO:0016020">
    <property type="term" value="C:membrane"/>
    <property type="evidence" value="ECO:0007669"/>
    <property type="project" value="TreeGrafter"/>
</dbReference>
<reference evidence="8" key="2">
    <citation type="submission" date="2025-09" db="UniProtKB">
        <authorList>
            <consortium name="Ensembl"/>
        </authorList>
    </citation>
    <scope>IDENTIFICATION</scope>
</reference>
<evidence type="ECO:0000256" key="4">
    <source>
        <dbReference type="PIRNR" id="PIRNR036948"/>
    </source>
</evidence>
<feature type="region of interest" description="Disordered" evidence="5">
    <location>
        <begin position="137"/>
        <end position="159"/>
    </location>
</feature>
<evidence type="ECO:0000313" key="9">
    <source>
        <dbReference type="Proteomes" id="UP000261660"/>
    </source>
</evidence>
<evidence type="ECO:0000256" key="1">
    <source>
        <dbReference type="ARBA" id="ARBA00007708"/>
    </source>
</evidence>
<dbReference type="InterPro" id="IPR014645">
    <property type="entry name" value="TOM1"/>
</dbReference>
<reference evidence="8" key="1">
    <citation type="submission" date="2025-08" db="UniProtKB">
        <authorList>
            <consortium name="Ensembl"/>
        </authorList>
    </citation>
    <scope>IDENTIFICATION</scope>
</reference>
<sequence length="433" mass="47177">MEFLLGNPFSTPVGQNIERATDGGLQNEDWTLNMEICDIINETEEGPKDAMRALKKRLTGNKNYREVMLALTAWADAFRSSPDLTGVVHIYEELKRKGIEFPMADLDALSPIHTPQRGTPEVDPSMIKYLAPASPAVVTTRPSPTPASAAQDPPAPGPITATAEQIARLRSELDVVRGNTKVMSEMLTEMVPGQEDASDLELLQELNRTCRAMQQRVVELISRVSNEEVTEELLHVNDDLNNIFLRYERYDPFKQRYLGPGSPAVVTPRIISTRDPTPASLSTALAGLDVASESVSGTLSSLPGPKKDDFDMFAQTRSTSLAEQRKNVTYEDPQALGSLASALDVRQQNAGGIPVSQSSVMDDIEEWLCADVVGDTAEEGVTSEEFDKFLEERAKAVDSLPSPPGADPAQPARAPSAGSHKKAERTEDTLFAL</sequence>
<feature type="domain" description="VHS" evidence="6">
    <location>
        <begin position="20"/>
        <end position="72"/>
    </location>
</feature>
<feature type="domain" description="VHS" evidence="6">
    <location>
        <begin position="73"/>
        <end position="102"/>
    </location>
</feature>
<dbReference type="Gene3D" id="1.20.58.160">
    <property type="match status" value="1"/>
</dbReference>
<keyword evidence="9" id="KW-1185">Reference proteome</keyword>
<evidence type="ECO:0000259" key="7">
    <source>
        <dbReference type="PROSITE" id="PS50909"/>
    </source>
</evidence>
<dbReference type="InterPro" id="IPR008942">
    <property type="entry name" value="ENTH_VHS"/>
</dbReference>
<dbReference type="GeneTree" id="ENSGT00940000156940"/>
<feature type="region of interest" description="Disordered" evidence="5">
    <location>
        <begin position="392"/>
        <end position="433"/>
    </location>
</feature>
<dbReference type="GO" id="GO:0015031">
    <property type="term" value="P:protein transport"/>
    <property type="evidence" value="ECO:0007669"/>
    <property type="project" value="UniProtKB-UniRule"/>
</dbReference>
<dbReference type="Ensembl" id="ENSLBET00000037427.1">
    <property type="protein sequence ID" value="ENSLBEP00000035912.1"/>
    <property type="gene ID" value="ENSLBEG00000026875.1"/>
</dbReference>